<evidence type="ECO:0000256" key="2">
    <source>
        <dbReference type="ARBA" id="ARBA00022490"/>
    </source>
</evidence>
<organism evidence="6">
    <name type="scientific">marine metagenome</name>
    <dbReference type="NCBI Taxonomy" id="408172"/>
    <lineage>
        <taxon>unclassified sequences</taxon>
        <taxon>metagenomes</taxon>
        <taxon>ecological metagenomes</taxon>
    </lineage>
</organism>
<proteinExistence type="inferred from homology"/>
<evidence type="ECO:0000256" key="1">
    <source>
        <dbReference type="ARBA" id="ARBA00005395"/>
    </source>
</evidence>
<dbReference type="SUPFAM" id="SSF55729">
    <property type="entry name" value="Acyl-CoA N-acyltransferases (Nat)"/>
    <property type="match status" value="1"/>
</dbReference>
<dbReference type="PANTHER" id="PTHR43420:SF44">
    <property type="entry name" value="ACETYLTRANSFERASE YPEA"/>
    <property type="match status" value="1"/>
</dbReference>
<keyword evidence="2" id="KW-0963">Cytoplasm</keyword>
<dbReference type="GO" id="GO:0008080">
    <property type="term" value="F:N-acetyltransferase activity"/>
    <property type="evidence" value="ECO:0007669"/>
    <property type="project" value="InterPro"/>
</dbReference>
<evidence type="ECO:0000313" key="6">
    <source>
        <dbReference type="EMBL" id="SVB09182.1"/>
    </source>
</evidence>
<dbReference type="EMBL" id="UINC01028349">
    <property type="protein sequence ID" value="SVB09182.1"/>
    <property type="molecule type" value="Genomic_DNA"/>
</dbReference>
<dbReference type="InterPro" id="IPR016181">
    <property type="entry name" value="Acyl_CoA_acyltransferase"/>
</dbReference>
<dbReference type="InterPro" id="IPR050680">
    <property type="entry name" value="YpeA/RimI_acetyltransf"/>
</dbReference>
<sequence>MNIRLSSLDDISAIIAIEQATNETPWTKEQFISSMEVGNYSNVMELKRSVIGFSIFSLIVPEAHLLNIALLHEHQGQGLGRNLLEHTAFQSKTLGAKILFLEVRVSNKKAIRLYESMGFVKDAIRANYYSGKLKEDALLMSLKL</sequence>
<accession>A0A382B7D3</accession>
<dbReference type="PANTHER" id="PTHR43420">
    <property type="entry name" value="ACETYLTRANSFERASE"/>
    <property type="match status" value="1"/>
</dbReference>
<dbReference type="InterPro" id="IPR006464">
    <property type="entry name" value="AcTrfase_RimI/Ard1"/>
</dbReference>
<dbReference type="AlphaFoldDB" id="A0A382B7D3"/>
<dbReference type="Gene3D" id="3.40.630.30">
    <property type="match status" value="1"/>
</dbReference>
<evidence type="ECO:0000256" key="4">
    <source>
        <dbReference type="ARBA" id="ARBA00023315"/>
    </source>
</evidence>
<dbReference type="Pfam" id="PF00583">
    <property type="entry name" value="Acetyltransf_1"/>
    <property type="match status" value="1"/>
</dbReference>
<comment type="similarity">
    <text evidence="1">Belongs to the acetyltransferase family. RimI subfamily.</text>
</comment>
<evidence type="ECO:0000256" key="3">
    <source>
        <dbReference type="ARBA" id="ARBA00022679"/>
    </source>
</evidence>
<keyword evidence="3" id="KW-0808">Transferase</keyword>
<reference evidence="6" key="1">
    <citation type="submission" date="2018-05" db="EMBL/GenBank/DDBJ databases">
        <authorList>
            <person name="Lanie J.A."/>
            <person name="Ng W.-L."/>
            <person name="Kazmierczak K.M."/>
            <person name="Andrzejewski T.M."/>
            <person name="Davidsen T.M."/>
            <person name="Wayne K.J."/>
            <person name="Tettelin H."/>
            <person name="Glass J.I."/>
            <person name="Rusch D."/>
            <person name="Podicherti R."/>
            <person name="Tsui H.-C.T."/>
            <person name="Winkler M.E."/>
        </authorList>
    </citation>
    <scope>NUCLEOTIDE SEQUENCE</scope>
</reference>
<keyword evidence="4" id="KW-0012">Acyltransferase</keyword>
<evidence type="ECO:0000259" key="5">
    <source>
        <dbReference type="PROSITE" id="PS51186"/>
    </source>
</evidence>
<dbReference type="InterPro" id="IPR000182">
    <property type="entry name" value="GNAT_dom"/>
</dbReference>
<protein>
    <recommendedName>
        <fullName evidence="5">N-acetyltransferase domain-containing protein</fullName>
    </recommendedName>
</protein>
<dbReference type="NCBIfam" id="TIGR01575">
    <property type="entry name" value="rimI"/>
    <property type="match status" value="1"/>
</dbReference>
<name>A0A382B7D3_9ZZZZ</name>
<gene>
    <name evidence="6" type="ORF">METZ01_LOCUS162036</name>
</gene>
<dbReference type="PROSITE" id="PS51186">
    <property type="entry name" value="GNAT"/>
    <property type="match status" value="1"/>
</dbReference>
<feature type="domain" description="N-acetyltransferase" evidence="5">
    <location>
        <begin position="1"/>
        <end position="144"/>
    </location>
</feature>
<dbReference type="CDD" id="cd04301">
    <property type="entry name" value="NAT_SF"/>
    <property type="match status" value="1"/>
</dbReference>